<organism evidence="8 9">
    <name type="scientific">Paragonimus heterotremus</name>
    <dbReference type="NCBI Taxonomy" id="100268"/>
    <lineage>
        <taxon>Eukaryota</taxon>
        <taxon>Metazoa</taxon>
        <taxon>Spiralia</taxon>
        <taxon>Lophotrochozoa</taxon>
        <taxon>Platyhelminthes</taxon>
        <taxon>Trematoda</taxon>
        <taxon>Digenea</taxon>
        <taxon>Plagiorchiida</taxon>
        <taxon>Troglotremata</taxon>
        <taxon>Troglotrematidae</taxon>
        <taxon>Paragonimus</taxon>
    </lineage>
</organism>
<dbReference type="SUPFAM" id="SSF50044">
    <property type="entry name" value="SH3-domain"/>
    <property type="match status" value="1"/>
</dbReference>
<comment type="similarity">
    <text evidence="1">Belongs to the small G protein signaling modulator family.</text>
</comment>
<dbReference type="Gene3D" id="1.20.58.900">
    <property type="match status" value="1"/>
</dbReference>
<dbReference type="Gene3D" id="2.30.30.40">
    <property type="entry name" value="SH3 Domains"/>
    <property type="match status" value="1"/>
</dbReference>
<evidence type="ECO:0000259" key="5">
    <source>
        <dbReference type="PROSITE" id="PS50002"/>
    </source>
</evidence>
<name>A0A8J4TJI6_9TREM</name>
<keyword evidence="9" id="KW-1185">Reference proteome</keyword>
<dbReference type="CDD" id="cd17688">
    <property type="entry name" value="RUN_SGSM3"/>
    <property type="match status" value="1"/>
</dbReference>
<reference evidence="8" key="1">
    <citation type="submission" date="2019-05" db="EMBL/GenBank/DDBJ databases">
        <title>Annotation for the trematode Paragonimus heterotremus.</title>
        <authorList>
            <person name="Choi Y.-J."/>
        </authorList>
    </citation>
    <scope>NUCLEOTIDE SEQUENCE</scope>
    <source>
        <strain evidence="8">LC</strain>
    </source>
</reference>
<evidence type="ECO:0000259" key="7">
    <source>
        <dbReference type="PROSITE" id="PS50826"/>
    </source>
</evidence>
<keyword evidence="2 4" id="KW-0728">SH3 domain</keyword>
<comment type="caution">
    <text evidence="8">The sequence shown here is derived from an EMBL/GenBank/DDBJ whole genome shotgun (WGS) entry which is preliminary data.</text>
</comment>
<dbReference type="InterPro" id="IPR001452">
    <property type="entry name" value="SH3_domain"/>
</dbReference>
<dbReference type="Pfam" id="PF02759">
    <property type="entry name" value="RUN"/>
    <property type="match status" value="1"/>
</dbReference>
<evidence type="ECO:0000313" key="8">
    <source>
        <dbReference type="EMBL" id="KAF5402826.1"/>
    </source>
</evidence>
<dbReference type="InterPro" id="IPR050302">
    <property type="entry name" value="Rab_GAP_TBC_domain"/>
</dbReference>
<feature type="domain" description="RUN" evidence="7">
    <location>
        <begin position="664"/>
        <end position="828"/>
    </location>
</feature>
<sequence>MINDPEQTQTNGFSRPFTEDKSLERRKLLQQISSFSALVPSLKPTIAYSNSKPAAESPSDSINTSPPVIGRYFDEFGFRIDDLANHVPSPFLESTANRRAWLTCLEFSHTHTLGVSSLDDYDSLYVSVGSTVDEEDDQLWSRVHTRLVPSPRLTSLIRGQALDVLTMTDQTEQLGIPHSLRPHIWPRLTGSWEKAKNAKLRNPPITYTELVQLSSCDNLSPGIQIEKDLLRTMPSNLCFSSSNSTGISRLRRVLRALAWLYVDVGYCQGMGLIAANLLLCLEEETTFWMMCSIIEDLLPPSYYSSVSLLGVQADQAVLCHLLPFYLPEVDHLLKENEIELSLITLQWFLTLYSSVCSTAVTLRIWDLLFYDGSVVLFRIALALLTIKESELLSLHNTSQIFNTLSNAPGSITDVNELIRVAYTLDEEHLEPSNLSSLRRHHLAQLMVEESATLRPDSRPNLPKQYLAKRQLKPPRSLFSTLLHSMTWSPGHPHRRITGMAVPFRDPQSRQWSEYAVGCAISDETGAYEDPKLKNVRQTELLVDLKQAILMIVRHFRQCDPQHADATSQADYSMESHGLDLETYVKVAQHRRRRAKALIDFERQEPDELAFRKNDILTVLNSDDEHCWIGELDNVRGWFPAKFVELLDERGKNYSAAGDDGVNPNIASLVRGNLCNALGAVFTYGLKRPRLLGDSGCHPWHFIEEAAAKEVERDFASVYSRLVLCKTFRLDEEGKVLSPEEVLYRAVHSINMSHDLVHAHMDVKFRSLVCYGLNEQLLHMWLETLCSSVKVVEKWYYPWSYMGSPGWVQIKCELRILSQFAFHLSPVYELSVNDVSFNAVGEVSKTLRPRRTRSIGNSNGLPEVLNDKPLRRLTQAASVADPINDPPSLSLSFTIPPPNSAEDGSASNMDDRLGGTETGDMLIKYHLFSWEL</sequence>
<evidence type="ECO:0000256" key="1">
    <source>
        <dbReference type="ARBA" id="ARBA00006296"/>
    </source>
</evidence>
<dbReference type="OrthoDB" id="44736at2759"/>
<dbReference type="SUPFAM" id="SSF140741">
    <property type="entry name" value="RUN domain-like"/>
    <property type="match status" value="1"/>
</dbReference>
<feature type="domain" description="Rab-GAP TBC" evidence="6">
    <location>
        <begin position="175"/>
        <end position="372"/>
    </location>
</feature>
<dbReference type="SUPFAM" id="SSF47923">
    <property type="entry name" value="Ypt/Rab-GAP domain of gyp1p"/>
    <property type="match status" value="2"/>
</dbReference>
<gene>
    <name evidence="8" type="ORF">PHET_03678</name>
</gene>
<feature type="domain" description="SH3" evidence="5">
    <location>
        <begin position="589"/>
        <end position="648"/>
    </location>
</feature>
<protein>
    <recommendedName>
        <fullName evidence="3">RUN and TBC1 domain-containing protein 3</fullName>
    </recommendedName>
</protein>
<dbReference type="InterPro" id="IPR036028">
    <property type="entry name" value="SH3-like_dom_sf"/>
</dbReference>
<dbReference type="Pfam" id="PF00018">
    <property type="entry name" value="SH3_1"/>
    <property type="match status" value="1"/>
</dbReference>
<evidence type="ECO:0000313" key="9">
    <source>
        <dbReference type="Proteomes" id="UP000748531"/>
    </source>
</evidence>
<dbReference type="Pfam" id="PF00566">
    <property type="entry name" value="RabGAP-TBC"/>
    <property type="match status" value="1"/>
</dbReference>
<dbReference type="InterPro" id="IPR037213">
    <property type="entry name" value="Run_dom_sf"/>
</dbReference>
<dbReference type="SMART" id="SM00326">
    <property type="entry name" value="SH3"/>
    <property type="match status" value="1"/>
</dbReference>
<dbReference type="PANTHER" id="PTHR47219:SF13">
    <property type="entry name" value="RUN AND TBC1 DOMAIN-CONTAINING PROTEIN 3"/>
    <property type="match status" value="1"/>
</dbReference>
<evidence type="ECO:0000256" key="2">
    <source>
        <dbReference type="ARBA" id="ARBA00022443"/>
    </source>
</evidence>
<dbReference type="Proteomes" id="UP000748531">
    <property type="component" value="Unassembled WGS sequence"/>
</dbReference>
<dbReference type="GO" id="GO:0031267">
    <property type="term" value="F:small GTPase binding"/>
    <property type="evidence" value="ECO:0007669"/>
    <property type="project" value="TreeGrafter"/>
</dbReference>
<dbReference type="PANTHER" id="PTHR47219">
    <property type="entry name" value="RAB GTPASE-ACTIVATING PROTEIN 1-LIKE"/>
    <property type="match status" value="1"/>
</dbReference>
<dbReference type="SMART" id="SM00164">
    <property type="entry name" value="TBC"/>
    <property type="match status" value="1"/>
</dbReference>
<dbReference type="EMBL" id="LUCH01001579">
    <property type="protein sequence ID" value="KAF5402826.1"/>
    <property type="molecule type" value="Genomic_DNA"/>
</dbReference>
<dbReference type="PROSITE" id="PS50002">
    <property type="entry name" value="SH3"/>
    <property type="match status" value="1"/>
</dbReference>
<dbReference type="PROSITE" id="PS50826">
    <property type="entry name" value="RUN"/>
    <property type="match status" value="1"/>
</dbReference>
<dbReference type="InterPro" id="IPR000195">
    <property type="entry name" value="Rab-GAP-TBC_dom"/>
</dbReference>
<proteinExistence type="inferred from homology"/>
<dbReference type="FunFam" id="1.10.472.80:FF:000012">
    <property type="entry name" value="Small G protein signaling modulator 3"/>
    <property type="match status" value="1"/>
</dbReference>
<dbReference type="InterPro" id="IPR004012">
    <property type="entry name" value="Run_dom"/>
</dbReference>
<dbReference type="AlphaFoldDB" id="A0A8J4TJI6"/>
<evidence type="ECO:0000256" key="4">
    <source>
        <dbReference type="PROSITE-ProRule" id="PRU00192"/>
    </source>
</evidence>
<dbReference type="Gene3D" id="1.10.8.270">
    <property type="entry name" value="putative rabgap domain of human tbc1 domain family member 14 like domains"/>
    <property type="match status" value="1"/>
</dbReference>
<dbReference type="Gene3D" id="1.10.472.80">
    <property type="entry name" value="Ypt/Rab-GAP domain of gyp1p, domain 3"/>
    <property type="match status" value="1"/>
</dbReference>
<dbReference type="PROSITE" id="PS50086">
    <property type="entry name" value="TBC_RABGAP"/>
    <property type="match status" value="1"/>
</dbReference>
<accession>A0A8J4TJI6</accession>
<dbReference type="SMART" id="SM00593">
    <property type="entry name" value="RUN"/>
    <property type="match status" value="1"/>
</dbReference>
<dbReference type="InterPro" id="IPR035969">
    <property type="entry name" value="Rab-GAP_TBC_sf"/>
</dbReference>
<evidence type="ECO:0000256" key="3">
    <source>
        <dbReference type="ARBA" id="ARBA00030864"/>
    </source>
</evidence>
<dbReference type="FunFam" id="1.10.8.270:FF:000013">
    <property type="entry name" value="Small G protein signaling modulator 3"/>
    <property type="match status" value="1"/>
</dbReference>
<dbReference type="GO" id="GO:0005096">
    <property type="term" value="F:GTPase activator activity"/>
    <property type="evidence" value="ECO:0007669"/>
    <property type="project" value="TreeGrafter"/>
</dbReference>
<evidence type="ECO:0000259" key="6">
    <source>
        <dbReference type="PROSITE" id="PS50086"/>
    </source>
</evidence>